<organism evidence="2 3">
    <name type="scientific">Limosa lapponica baueri</name>
    <dbReference type="NCBI Taxonomy" id="1758121"/>
    <lineage>
        <taxon>Eukaryota</taxon>
        <taxon>Metazoa</taxon>
        <taxon>Chordata</taxon>
        <taxon>Craniata</taxon>
        <taxon>Vertebrata</taxon>
        <taxon>Euteleostomi</taxon>
        <taxon>Archelosauria</taxon>
        <taxon>Archosauria</taxon>
        <taxon>Dinosauria</taxon>
        <taxon>Saurischia</taxon>
        <taxon>Theropoda</taxon>
        <taxon>Coelurosauria</taxon>
        <taxon>Aves</taxon>
        <taxon>Neognathae</taxon>
        <taxon>Neoaves</taxon>
        <taxon>Charadriiformes</taxon>
        <taxon>Scolopacidae</taxon>
        <taxon>Limosa</taxon>
    </lineage>
</organism>
<reference evidence="3" key="2">
    <citation type="submission" date="2017-12" db="EMBL/GenBank/DDBJ databases">
        <title>Genome sequence of the Bar-tailed Godwit (Limosa lapponica baueri).</title>
        <authorList>
            <person name="Lima N.C.B."/>
            <person name="Parody-Merino A.M."/>
            <person name="Battley P.F."/>
            <person name="Fidler A.E."/>
            <person name="Prosdocimi F."/>
        </authorList>
    </citation>
    <scope>NUCLEOTIDE SEQUENCE [LARGE SCALE GENOMIC DNA]</scope>
</reference>
<dbReference type="Proteomes" id="UP000233556">
    <property type="component" value="Unassembled WGS sequence"/>
</dbReference>
<accession>A0A2I0TLE8</accession>
<evidence type="ECO:0000313" key="3">
    <source>
        <dbReference type="Proteomes" id="UP000233556"/>
    </source>
</evidence>
<evidence type="ECO:0000313" key="2">
    <source>
        <dbReference type="EMBL" id="PKU34575.1"/>
    </source>
</evidence>
<dbReference type="AlphaFoldDB" id="A0A2I0TLE8"/>
<proteinExistence type="predicted"/>
<gene>
    <name evidence="2" type="ORF">llap_15121</name>
</gene>
<feature type="region of interest" description="Disordered" evidence="1">
    <location>
        <begin position="31"/>
        <end position="53"/>
    </location>
</feature>
<dbReference type="EMBL" id="KZ508989">
    <property type="protein sequence ID" value="PKU34575.1"/>
    <property type="molecule type" value="Genomic_DNA"/>
</dbReference>
<evidence type="ECO:0000256" key="1">
    <source>
        <dbReference type="SAM" id="MobiDB-lite"/>
    </source>
</evidence>
<keyword evidence="3" id="KW-1185">Reference proteome</keyword>
<reference evidence="3" key="1">
    <citation type="submission" date="2017-11" db="EMBL/GenBank/DDBJ databases">
        <authorList>
            <person name="Lima N.C."/>
            <person name="Parody-Merino A.M."/>
            <person name="Battley P.F."/>
            <person name="Fidler A.E."/>
            <person name="Prosdocimi F."/>
        </authorList>
    </citation>
    <scope>NUCLEOTIDE SEQUENCE [LARGE SCALE GENOMIC DNA]</scope>
</reference>
<feature type="compositionally biased region" description="Polar residues" evidence="1">
    <location>
        <begin position="33"/>
        <end position="43"/>
    </location>
</feature>
<protein>
    <submittedName>
        <fullName evidence="2">Uncharacterized protein</fullName>
    </submittedName>
</protein>
<sequence length="114" mass="12378">MRLEVIKKLETCVGSSSATLRYIFNTKLMKGQHGSTSADPQDQQPEDESSLPKVEYSTHVYKYGILVELGFLHCNIAQQTSNPSTNCSSAPSPPATGTKVLCVCQNVERVPSSS</sequence>
<name>A0A2I0TLE8_LIMLA</name>